<comment type="caution">
    <text evidence="2">The sequence shown here is derived from an EMBL/GenBank/DDBJ whole genome shotgun (WGS) entry which is preliminary data.</text>
</comment>
<evidence type="ECO:0000313" key="2">
    <source>
        <dbReference type="EMBL" id="KAK1423896.1"/>
    </source>
</evidence>
<dbReference type="Proteomes" id="UP001229421">
    <property type="component" value="Unassembled WGS sequence"/>
</dbReference>
<accession>A0AAD8KML0</accession>
<reference evidence="2" key="1">
    <citation type="journal article" date="2023" name="bioRxiv">
        <title>Improved chromosome-level genome assembly for marigold (Tagetes erecta).</title>
        <authorList>
            <person name="Jiang F."/>
            <person name="Yuan L."/>
            <person name="Wang S."/>
            <person name="Wang H."/>
            <person name="Xu D."/>
            <person name="Wang A."/>
            <person name="Fan W."/>
        </authorList>
    </citation>
    <scope>NUCLEOTIDE SEQUENCE</scope>
    <source>
        <strain evidence="2">WSJ</strain>
        <tissue evidence="2">Leaf</tissue>
    </source>
</reference>
<name>A0AAD8KML0_TARER</name>
<feature type="compositionally biased region" description="Basic and acidic residues" evidence="1">
    <location>
        <begin position="72"/>
        <end position="92"/>
    </location>
</feature>
<sequence length="92" mass="11040">MKSVCTTCYRFESQQVALRQRHTTVIDSSHTWMHQGTWAKLRNELVENGKGGEVTMQKKKRKSSRKIAKVRKREEKDRERTEDRERKYAKNE</sequence>
<feature type="compositionally biased region" description="Basic residues" evidence="1">
    <location>
        <begin position="57"/>
        <end position="71"/>
    </location>
</feature>
<evidence type="ECO:0000313" key="3">
    <source>
        <dbReference type="Proteomes" id="UP001229421"/>
    </source>
</evidence>
<evidence type="ECO:0000256" key="1">
    <source>
        <dbReference type="SAM" id="MobiDB-lite"/>
    </source>
</evidence>
<dbReference type="AlphaFoldDB" id="A0AAD8KML0"/>
<proteinExistence type="predicted"/>
<keyword evidence="3" id="KW-1185">Reference proteome</keyword>
<protein>
    <submittedName>
        <fullName evidence="2">Uncharacterized protein</fullName>
    </submittedName>
</protein>
<organism evidence="2 3">
    <name type="scientific">Tagetes erecta</name>
    <name type="common">African marigold</name>
    <dbReference type="NCBI Taxonomy" id="13708"/>
    <lineage>
        <taxon>Eukaryota</taxon>
        <taxon>Viridiplantae</taxon>
        <taxon>Streptophyta</taxon>
        <taxon>Embryophyta</taxon>
        <taxon>Tracheophyta</taxon>
        <taxon>Spermatophyta</taxon>
        <taxon>Magnoliopsida</taxon>
        <taxon>eudicotyledons</taxon>
        <taxon>Gunneridae</taxon>
        <taxon>Pentapetalae</taxon>
        <taxon>asterids</taxon>
        <taxon>campanulids</taxon>
        <taxon>Asterales</taxon>
        <taxon>Asteraceae</taxon>
        <taxon>Asteroideae</taxon>
        <taxon>Heliantheae alliance</taxon>
        <taxon>Tageteae</taxon>
        <taxon>Tagetes</taxon>
    </lineage>
</organism>
<feature type="region of interest" description="Disordered" evidence="1">
    <location>
        <begin position="49"/>
        <end position="92"/>
    </location>
</feature>
<dbReference type="EMBL" id="JAUHHV010000005">
    <property type="protein sequence ID" value="KAK1423896.1"/>
    <property type="molecule type" value="Genomic_DNA"/>
</dbReference>
<gene>
    <name evidence="2" type="ORF">QVD17_19205</name>
</gene>